<sequence>MRLTAVQDVVTRPGPFVTVHAEVGRTTEDARQQLESRWTTIRHALEAEQVEPAVVERIGELLQELPGAGGEARRTIVAAGGEVLFADTQHGAGHFPEAVEVGPLPDLAPWVAHAGSHVPFALAVCDHEGADVSFHTSVHDRGVDADEVGGRTLHEHQVPSHMAERQYQRHSEQTYRHNAEDVAEALRRGVGEHGCRVVVLAGGGDARRLVEAGLDGLQVEVVHVEDGGRAQGSSEEALWTGIEAALASLQAQEEAEVLEQLGTGEGQAGTGCRGLDDVLDAFVRGQVDRLLVDLQAARELTVDPAAHPGLPLPDDLGEVPADRVLVALAAATQADVVTVPAAQTDGEPVSAVLRWDNRTTPAADTV</sequence>
<protein>
    <recommendedName>
        <fullName evidence="3">Peptide chain release factor 1</fullName>
    </recommendedName>
</protein>
<evidence type="ECO:0000313" key="2">
    <source>
        <dbReference type="Proteomes" id="UP000544110"/>
    </source>
</evidence>
<reference evidence="1 2" key="1">
    <citation type="submission" date="2020-07" db="EMBL/GenBank/DDBJ databases">
        <title>Sequencing the genomes of 1000 actinobacteria strains.</title>
        <authorList>
            <person name="Klenk H.-P."/>
        </authorList>
    </citation>
    <scope>NUCLEOTIDE SEQUENCE [LARGE SCALE GENOMIC DNA]</scope>
    <source>
        <strain evidence="1 2">DSM 24552</strain>
    </source>
</reference>
<dbReference type="Proteomes" id="UP000544110">
    <property type="component" value="Unassembled WGS sequence"/>
</dbReference>
<gene>
    <name evidence="1" type="ORF">BJ989_000317</name>
</gene>
<dbReference type="EMBL" id="JACCAC010000001">
    <property type="protein sequence ID" value="NYG54013.1"/>
    <property type="molecule type" value="Genomic_DNA"/>
</dbReference>
<dbReference type="InterPro" id="IPR040701">
    <property type="entry name" value="Bact_RF_family2"/>
</dbReference>
<dbReference type="AlphaFoldDB" id="A0A7Y9UJA0"/>
<accession>A0A7Y9UJA0</accession>
<evidence type="ECO:0000313" key="1">
    <source>
        <dbReference type="EMBL" id="NYG54013.1"/>
    </source>
</evidence>
<keyword evidence="2" id="KW-1185">Reference proteome</keyword>
<dbReference type="Pfam" id="PF18844">
    <property type="entry name" value="baeRF_family2"/>
    <property type="match status" value="1"/>
</dbReference>
<dbReference type="RefSeq" id="WP_179516722.1">
    <property type="nucleotide sequence ID" value="NZ_JACCAC010000001.1"/>
</dbReference>
<evidence type="ECO:0008006" key="3">
    <source>
        <dbReference type="Google" id="ProtNLM"/>
    </source>
</evidence>
<name>A0A7Y9UJA0_9ACTN</name>
<comment type="caution">
    <text evidence="1">The sequence shown here is derived from an EMBL/GenBank/DDBJ whole genome shotgun (WGS) entry which is preliminary data.</text>
</comment>
<organism evidence="1 2">
    <name type="scientific">Nocardioides perillae</name>
    <dbReference type="NCBI Taxonomy" id="1119534"/>
    <lineage>
        <taxon>Bacteria</taxon>
        <taxon>Bacillati</taxon>
        <taxon>Actinomycetota</taxon>
        <taxon>Actinomycetes</taxon>
        <taxon>Propionibacteriales</taxon>
        <taxon>Nocardioidaceae</taxon>
        <taxon>Nocardioides</taxon>
    </lineage>
</organism>
<proteinExistence type="predicted"/>